<name>K0K404_SACES</name>
<proteinExistence type="predicted"/>
<dbReference type="AlphaFoldDB" id="K0K404"/>
<feature type="compositionally biased region" description="Basic and acidic residues" evidence="1">
    <location>
        <begin position="54"/>
        <end position="66"/>
    </location>
</feature>
<dbReference type="RefSeq" id="WP_015105094.1">
    <property type="nucleotide sequence ID" value="NC_019673.1"/>
</dbReference>
<reference evidence="2 3" key="1">
    <citation type="journal article" date="2012" name="BMC Genomics">
        <title>Complete genome sequence of Saccharothrix espanaensis DSM 44229T and comparison to the other completely sequenced Pseudonocardiaceae.</title>
        <authorList>
            <person name="Strobel T."/>
            <person name="Al-Dilaimi A."/>
            <person name="Blom J."/>
            <person name="Gessner A."/>
            <person name="Kalinowski J."/>
            <person name="Luzhetska M."/>
            <person name="Puhler A."/>
            <person name="Szczepanowski R."/>
            <person name="Bechthold A."/>
            <person name="Ruckert C."/>
        </authorList>
    </citation>
    <scope>NUCLEOTIDE SEQUENCE [LARGE SCALE GENOMIC DNA]</scope>
    <source>
        <strain evidence="3">ATCC 51144 / DSM 44229 / JCM 9112 / NBRC 15066 / NRRL 15764</strain>
    </source>
</reference>
<accession>K0K404</accession>
<sequence>MSSGVLLALIESKEFVTLVALVALWQLKVLVNALPQLSLALDRRRATREALRARTKAEREHARDVLRILQGDPPEPEER</sequence>
<dbReference type="BioCyc" id="SESP1179773:BN6_RS37540-MONOMER"/>
<dbReference type="PATRIC" id="fig|1179773.3.peg.7842"/>
<dbReference type="KEGG" id="sesp:BN6_77650"/>
<gene>
    <name evidence="2" type="ordered locus">BN6_77650</name>
</gene>
<dbReference type="STRING" id="1179773.BN6_77650"/>
<organism evidence="2 3">
    <name type="scientific">Saccharothrix espanaensis (strain ATCC 51144 / DSM 44229 / JCM 9112 / NBRC 15066 / NRRL 15764)</name>
    <dbReference type="NCBI Taxonomy" id="1179773"/>
    <lineage>
        <taxon>Bacteria</taxon>
        <taxon>Bacillati</taxon>
        <taxon>Actinomycetota</taxon>
        <taxon>Actinomycetes</taxon>
        <taxon>Pseudonocardiales</taxon>
        <taxon>Pseudonocardiaceae</taxon>
        <taxon>Saccharothrix</taxon>
    </lineage>
</organism>
<evidence type="ECO:0000313" key="2">
    <source>
        <dbReference type="EMBL" id="CCH34985.1"/>
    </source>
</evidence>
<evidence type="ECO:0000313" key="3">
    <source>
        <dbReference type="Proteomes" id="UP000006281"/>
    </source>
</evidence>
<keyword evidence="3" id="KW-1185">Reference proteome</keyword>
<evidence type="ECO:0000256" key="1">
    <source>
        <dbReference type="SAM" id="MobiDB-lite"/>
    </source>
</evidence>
<dbReference type="HOGENOM" id="CLU_2603943_0_0_11"/>
<dbReference type="EMBL" id="HE804045">
    <property type="protein sequence ID" value="CCH34985.1"/>
    <property type="molecule type" value="Genomic_DNA"/>
</dbReference>
<protein>
    <submittedName>
        <fullName evidence="2">Uncharacterized protein</fullName>
    </submittedName>
</protein>
<feature type="region of interest" description="Disordered" evidence="1">
    <location>
        <begin position="54"/>
        <end position="79"/>
    </location>
</feature>
<dbReference type="Proteomes" id="UP000006281">
    <property type="component" value="Chromosome"/>
</dbReference>